<keyword evidence="3 7" id="KW-0479">Metal-binding</keyword>
<dbReference type="FunFam" id="1.10.630.10:FF:000018">
    <property type="entry name" value="Cytochrome P450 monooxygenase"/>
    <property type="match status" value="1"/>
</dbReference>
<evidence type="ECO:0000313" key="10">
    <source>
        <dbReference type="Proteomes" id="UP000644020"/>
    </source>
</evidence>
<evidence type="ECO:0000256" key="3">
    <source>
        <dbReference type="ARBA" id="ARBA00022723"/>
    </source>
</evidence>
<reference evidence="9" key="2">
    <citation type="submission" date="2020-09" db="EMBL/GenBank/DDBJ databases">
        <authorList>
            <person name="Sun Q."/>
            <person name="Ohkuma M."/>
        </authorList>
    </citation>
    <scope>NUCLEOTIDE SEQUENCE</scope>
    <source>
        <strain evidence="9">JCM 4518</strain>
    </source>
</reference>
<dbReference type="AlphaFoldDB" id="A0A918W8Y3"/>
<dbReference type="GO" id="GO:0020037">
    <property type="term" value="F:heme binding"/>
    <property type="evidence" value="ECO:0007669"/>
    <property type="project" value="InterPro"/>
</dbReference>
<dbReference type="GO" id="GO:0004497">
    <property type="term" value="F:monooxygenase activity"/>
    <property type="evidence" value="ECO:0007669"/>
    <property type="project" value="UniProtKB-KW"/>
</dbReference>
<keyword evidence="4 7" id="KW-0560">Oxidoreductase</keyword>
<evidence type="ECO:0000256" key="8">
    <source>
        <dbReference type="SAM" id="MobiDB-lite"/>
    </source>
</evidence>
<comment type="similarity">
    <text evidence="1 7">Belongs to the cytochrome P450 family.</text>
</comment>
<evidence type="ECO:0000256" key="1">
    <source>
        <dbReference type="ARBA" id="ARBA00010617"/>
    </source>
</evidence>
<organism evidence="9 10">
    <name type="scientific">Streptomyces termitum</name>
    <dbReference type="NCBI Taxonomy" id="67368"/>
    <lineage>
        <taxon>Bacteria</taxon>
        <taxon>Bacillati</taxon>
        <taxon>Actinomycetota</taxon>
        <taxon>Actinomycetes</taxon>
        <taxon>Kitasatosporales</taxon>
        <taxon>Streptomycetaceae</taxon>
        <taxon>Streptomyces</taxon>
    </lineage>
</organism>
<dbReference type="Proteomes" id="UP000644020">
    <property type="component" value="Unassembled WGS sequence"/>
</dbReference>
<evidence type="ECO:0000256" key="2">
    <source>
        <dbReference type="ARBA" id="ARBA00022617"/>
    </source>
</evidence>
<dbReference type="CDD" id="cd11031">
    <property type="entry name" value="Cyp158A-like"/>
    <property type="match status" value="1"/>
</dbReference>
<keyword evidence="5 7" id="KW-0408">Iron</keyword>
<keyword evidence="6 7" id="KW-0503">Monooxygenase</keyword>
<dbReference type="Gene3D" id="1.10.630.10">
    <property type="entry name" value="Cytochrome P450"/>
    <property type="match status" value="1"/>
</dbReference>
<dbReference type="PRINTS" id="PR00385">
    <property type="entry name" value="P450"/>
</dbReference>
<dbReference type="InterPro" id="IPR017972">
    <property type="entry name" value="Cyt_P450_CS"/>
</dbReference>
<sequence>MSLPPDVRTAPPAAADPGQEPLAYPFWTSGGLGLSEGYGPLRDRPPVRVRLPYGDEAWLATGYDDVRAVLSDPRFSLAEAVRRDQPRIGPMPRAGGGLIALDAPRHTRLRALLAKEFTARRVEPLRGRIREVADGLLDRMAAAGPPADLVEDLAFPLPMTLICEIVGVPEEDRPLLRTWADAVCSGGVTPEVVGRHAQDFFARMAGWVEARRRVPADDLISVLVRAVDEGALTGEELTGLLNEVLIGGFVTTTNQIANFFAVLLLPREAGGGGAELWASLRARPELVPRAVEELLRLVPLLNGLTLPRYAEEDVELGGVLVRAGEPVVVSQAAANHDPAAFPSPGRIVLDRPGTPHISFGHGIHYCLGAHLARLELRTTLERVADRLPELRLAVPEEELCWRSKEFFSGLRSLPVTW</sequence>
<dbReference type="PANTHER" id="PTHR46696:SF1">
    <property type="entry name" value="CYTOCHROME P450 YJIB-RELATED"/>
    <property type="match status" value="1"/>
</dbReference>
<dbReference type="EMBL" id="BMUL01000004">
    <property type="protein sequence ID" value="GHA78013.1"/>
    <property type="molecule type" value="Genomic_DNA"/>
</dbReference>
<dbReference type="InterPro" id="IPR036396">
    <property type="entry name" value="Cyt_P450_sf"/>
</dbReference>
<keyword evidence="10" id="KW-1185">Reference proteome</keyword>
<keyword evidence="2 7" id="KW-0349">Heme</keyword>
<feature type="region of interest" description="Disordered" evidence="8">
    <location>
        <begin position="1"/>
        <end position="21"/>
    </location>
</feature>
<evidence type="ECO:0000256" key="7">
    <source>
        <dbReference type="RuleBase" id="RU000461"/>
    </source>
</evidence>
<dbReference type="GO" id="GO:0016705">
    <property type="term" value="F:oxidoreductase activity, acting on paired donors, with incorporation or reduction of molecular oxygen"/>
    <property type="evidence" value="ECO:0007669"/>
    <property type="project" value="InterPro"/>
</dbReference>
<dbReference type="PANTHER" id="PTHR46696">
    <property type="entry name" value="P450, PUTATIVE (EUROFUNG)-RELATED"/>
    <property type="match status" value="1"/>
</dbReference>
<dbReference type="InterPro" id="IPR002397">
    <property type="entry name" value="Cyt_P450_B"/>
</dbReference>
<evidence type="ECO:0000256" key="4">
    <source>
        <dbReference type="ARBA" id="ARBA00023002"/>
    </source>
</evidence>
<protein>
    <submittedName>
        <fullName evidence="9">Cytochrome P450</fullName>
    </submittedName>
</protein>
<proteinExistence type="inferred from homology"/>
<reference evidence="9" key="1">
    <citation type="journal article" date="2014" name="Int. J. Syst. Evol. Microbiol.">
        <title>Complete genome sequence of Corynebacterium casei LMG S-19264T (=DSM 44701T), isolated from a smear-ripened cheese.</title>
        <authorList>
            <consortium name="US DOE Joint Genome Institute (JGI-PGF)"/>
            <person name="Walter F."/>
            <person name="Albersmeier A."/>
            <person name="Kalinowski J."/>
            <person name="Ruckert C."/>
        </authorList>
    </citation>
    <scope>NUCLEOTIDE SEQUENCE</scope>
    <source>
        <strain evidence="9">JCM 4518</strain>
    </source>
</reference>
<dbReference type="Pfam" id="PF00067">
    <property type="entry name" value="p450"/>
    <property type="match status" value="1"/>
</dbReference>
<dbReference type="InterPro" id="IPR001128">
    <property type="entry name" value="Cyt_P450"/>
</dbReference>
<evidence type="ECO:0000256" key="6">
    <source>
        <dbReference type="ARBA" id="ARBA00023033"/>
    </source>
</evidence>
<evidence type="ECO:0000256" key="5">
    <source>
        <dbReference type="ARBA" id="ARBA00023004"/>
    </source>
</evidence>
<evidence type="ECO:0000313" key="9">
    <source>
        <dbReference type="EMBL" id="GHA78013.1"/>
    </source>
</evidence>
<accession>A0A918W8Y3</accession>
<dbReference type="RefSeq" id="WP_229849694.1">
    <property type="nucleotide sequence ID" value="NZ_BMUL01000004.1"/>
</dbReference>
<dbReference type="PRINTS" id="PR00359">
    <property type="entry name" value="BP450"/>
</dbReference>
<dbReference type="GO" id="GO:0005506">
    <property type="term" value="F:iron ion binding"/>
    <property type="evidence" value="ECO:0007669"/>
    <property type="project" value="InterPro"/>
</dbReference>
<dbReference type="SUPFAM" id="SSF48264">
    <property type="entry name" value="Cytochrome P450"/>
    <property type="match status" value="1"/>
</dbReference>
<name>A0A918W8Y3_9ACTN</name>
<dbReference type="PROSITE" id="PS00086">
    <property type="entry name" value="CYTOCHROME_P450"/>
    <property type="match status" value="1"/>
</dbReference>
<gene>
    <name evidence="9" type="ORF">GCM10010305_21430</name>
</gene>
<comment type="caution">
    <text evidence="9">The sequence shown here is derived from an EMBL/GenBank/DDBJ whole genome shotgun (WGS) entry which is preliminary data.</text>
</comment>